<feature type="transmembrane region" description="Helical" evidence="1">
    <location>
        <begin position="53"/>
        <end position="77"/>
    </location>
</feature>
<keyword evidence="1" id="KW-0812">Transmembrane</keyword>
<dbReference type="RefSeq" id="WP_114840120.1">
    <property type="nucleotide sequence ID" value="NZ_CP031217.1"/>
</dbReference>
<feature type="transmembrane region" description="Helical" evidence="1">
    <location>
        <begin position="186"/>
        <end position="217"/>
    </location>
</feature>
<feature type="transmembrane region" description="Helical" evidence="1">
    <location>
        <begin position="134"/>
        <end position="155"/>
    </location>
</feature>
<evidence type="ECO:0000256" key="1">
    <source>
        <dbReference type="SAM" id="Phobius"/>
    </source>
</evidence>
<feature type="transmembrane region" description="Helical" evidence="1">
    <location>
        <begin position="98"/>
        <end position="122"/>
    </location>
</feature>
<evidence type="ECO:0000313" key="4">
    <source>
        <dbReference type="Proteomes" id="UP000253850"/>
    </source>
</evidence>
<reference evidence="2 4" key="2">
    <citation type="submission" date="2018-07" db="EMBL/GenBank/DDBJ databases">
        <title>Complete genome of the Arcobacter bivalviorum type strain LMG 26154.</title>
        <authorList>
            <person name="Miller W.G."/>
            <person name="Yee E."/>
            <person name="Bono J.L."/>
        </authorList>
    </citation>
    <scope>NUCLEOTIDE SEQUENCE [LARGE SCALE GENOMIC DNA]</scope>
    <source>
        <strain evidence="2 4">LMG 26154</strain>
    </source>
</reference>
<keyword evidence="1" id="KW-1133">Transmembrane helix</keyword>
<dbReference type="AlphaFoldDB" id="A0AAX2A734"/>
<reference evidence="3 5" key="1">
    <citation type="submission" date="2017-10" db="EMBL/GenBank/DDBJ databases">
        <title>Genomics of the genus Arcobacter.</title>
        <authorList>
            <person name="Perez-Cataluna A."/>
            <person name="Figueras M.J."/>
        </authorList>
    </citation>
    <scope>NUCLEOTIDE SEQUENCE [LARGE SCALE GENOMIC DNA]</scope>
    <source>
        <strain evidence="3 5">CECT 7835</strain>
    </source>
</reference>
<proteinExistence type="predicted"/>
<gene>
    <name evidence="2" type="ORF">ABIV_2358</name>
    <name evidence="3" type="ORF">CRV05_06710</name>
</gene>
<organism evidence="3 5">
    <name type="scientific">Halarcobacter bivalviorum</name>
    <dbReference type="NCBI Taxonomy" id="663364"/>
    <lineage>
        <taxon>Bacteria</taxon>
        <taxon>Pseudomonadati</taxon>
        <taxon>Campylobacterota</taxon>
        <taxon>Epsilonproteobacteria</taxon>
        <taxon>Campylobacterales</taxon>
        <taxon>Arcobacteraceae</taxon>
        <taxon>Halarcobacter</taxon>
    </lineage>
</organism>
<protein>
    <submittedName>
        <fullName evidence="2">Membrane protein</fullName>
    </submittedName>
</protein>
<name>A0AAX2A734_9BACT</name>
<dbReference type="Proteomes" id="UP000253850">
    <property type="component" value="Chromosome"/>
</dbReference>
<evidence type="ECO:0000313" key="3">
    <source>
        <dbReference type="EMBL" id="RXK10062.1"/>
    </source>
</evidence>
<evidence type="ECO:0000313" key="2">
    <source>
        <dbReference type="EMBL" id="AXH13332.1"/>
    </source>
</evidence>
<feature type="transmembrane region" description="Helical" evidence="1">
    <location>
        <begin position="20"/>
        <end position="38"/>
    </location>
</feature>
<keyword evidence="1" id="KW-0472">Membrane</keyword>
<dbReference type="Proteomes" id="UP000289193">
    <property type="component" value="Unassembled WGS sequence"/>
</dbReference>
<feature type="transmembrane region" description="Helical" evidence="1">
    <location>
        <begin position="223"/>
        <end position="248"/>
    </location>
</feature>
<keyword evidence="5" id="KW-1185">Reference proteome</keyword>
<dbReference type="EMBL" id="CP031217">
    <property type="protein sequence ID" value="AXH13332.1"/>
    <property type="molecule type" value="Genomic_DNA"/>
</dbReference>
<evidence type="ECO:0000313" key="5">
    <source>
        <dbReference type="Proteomes" id="UP000289193"/>
    </source>
</evidence>
<dbReference type="EMBL" id="PDKM01000003">
    <property type="protein sequence ID" value="RXK10062.1"/>
    <property type="molecule type" value="Genomic_DNA"/>
</dbReference>
<dbReference type="KEGG" id="hbv:ABIV_2358"/>
<sequence length="260" mass="29338">MYKEIFKRALDLLLEKKNILIKALLIPFIILTIIENYYPSDMQIVNLNINNGLSLFLIVISFLISVLVSITVHRILLLPENQTPTFGILTLSKREFSFILKVIYMTVFLIVFALILYGVLLLSKPIIEVLFGSLVSNIFAIISVVVIAVSVLVLFSRMSLAFPTIAVDKPIGLYDSLALTKNHKTLVFFTVIVIPLVLATLLGFVYGLVIEFLMALISQKLSMLYSLLNIFITVLVIAFISVTYEYLINNQAEKKEEKKV</sequence>
<accession>A0AAX2A734</accession>